<dbReference type="RefSeq" id="WP_183658699.1">
    <property type="nucleotide sequence ID" value="NZ_JACIBV010000001.1"/>
</dbReference>
<evidence type="ECO:0008006" key="5">
    <source>
        <dbReference type="Google" id="ProtNLM"/>
    </source>
</evidence>
<dbReference type="AlphaFoldDB" id="A0A7W5VPM6"/>
<keyword evidence="1" id="KW-1133">Transmembrane helix</keyword>
<keyword evidence="2" id="KW-0732">Signal</keyword>
<dbReference type="Proteomes" id="UP000579945">
    <property type="component" value="Unassembled WGS sequence"/>
</dbReference>
<keyword evidence="4" id="KW-1185">Reference proteome</keyword>
<sequence length="217" mass="21702">MEVDPMLRAFGLACAAAFFFAAPALAEPAPTGPDPDAARMWSYWQSDGTAWLSGQAGTAARDGSVVGWRFAATPDGSAAESPRGDLPAFDQVCGKEPAASGHQRVAVVVDFGDAETDAYPGEQPPAALTRCVSGAEGATGVDLLALAGRVRAEGSGAVLAVNDYPARAKGGSEVAAAPSEPAEGGLPVLWIAGGAGAAVLLAGGVLVARRSRGRATL</sequence>
<dbReference type="NCBIfam" id="NF040672">
    <property type="entry name" value="SCO2322_fam"/>
    <property type="match status" value="1"/>
</dbReference>
<organism evidence="3 4">
    <name type="scientific">Nonomuraea dietziae</name>
    <dbReference type="NCBI Taxonomy" id="65515"/>
    <lineage>
        <taxon>Bacteria</taxon>
        <taxon>Bacillati</taxon>
        <taxon>Actinomycetota</taxon>
        <taxon>Actinomycetes</taxon>
        <taxon>Streptosporangiales</taxon>
        <taxon>Streptosporangiaceae</taxon>
        <taxon>Nonomuraea</taxon>
    </lineage>
</organism>
<evidence type="ECO:0000313" key="3">
    <source>
        <dbReference type="EMBL" id="MBB3732002.1"/>
    </source>
</evidence>
<feature type="chain" id="PRO_5031516324" description="Secreted protein" evidence="2">
    <location>
        <begin position="27"/>
        <end position="217"/>
    </location>
</feature>
<accession>A0A7W5VPM6</accession>
<keyword evidence="1" id="KW-0812">Transmembrane</keyword>
<keyword evidence="1" id="KW-0472">Membrane</keyword>
<evidence type="ECO:0000256" key="2">
    <source>
        <dbReference type="SAM" id="SignalP"/>
    </source>
</evidence>
<proteinExistence type="predicted"/>
<gene>
    <name evidence="3" type="ORF">FHR33_007862</name>
</gene>
<dbReference type="InterPro" id="IPR047703">
    <property type="entry name" value="SCO2322-like"/>
</dbReference>
<feature type="transmembrane region" description="Helical" evidence="1">
    <location>
        <begin position="188"/>
        <end position="208"/>
    </location>
</feature>
<name>A0A7W5VPM6_9ACTN</name>
<comment type="caution">
    <text evidence="3">The sequence shown here is derived from an EMBL/GenBank/DDBJ whole genome shotgun (WGS) entry which is preliminary data.</text>
</comment>
<protein>
    <recommendedName>
        <fullName evidence="5">Secreted protein</fullName>
    </recommendedName>
</protein>
<dbReference type="EMBL" id="JACIBV010000001">
    <property type="protein sequence ID" value="MBB3732002.1"/>
    <property type="molecule type" value="Genomic_DNA"/>
</dbReference>
<evidence type="ECO:0000313" key="4">
    <source>
        <dbReference type="Proteomes" id="UP000579945"/>
    </source>
</evidence>
<feature type="signal peptide" evidence="2">
    <location>
        <begin position="1"/>
        <end position="26"/>
    </location>
</feature>
<reference evidence="3 4" key="1">
    <citation type="submission" date="2020-08" db="EMBL/GenBank/DDBJ databases">
        <title>Sequencing the genomes of 1000 actinobacteria strains.</title>
        <authorList>
            <person name="Klenk H.-P."/>
        </authorList>
    </citation>
    <scope>NUCLEOTIDE SEQUENCE [LARGE SCALE GENOMIC DNA]</scope>
    <source>
        <strain evidence="3 4">DSM 44320</strain>
    </source>
</reference>
<dbReference type="GeneID" id="95394058"/>
<evidence type="ECO:0000256" key="1">
    <source>
        <dbReference type="SAM" id="Phobius"/>
    </source>
</evidence>